<dbReference type="InterPro" id="IPR003741">
    <property type="entry name" value="LUD_dom"/>
</dbReference>
<dbReference type="EMBL" id="BHVZ01000002">
    <property type="protein sequence ID" value="GCB29660.1"/>
    <property type="molecule type" value="Genomic_DNA"/>
</dbReference>
<dbReference type="InterPro" id="IPR024185">
    <property type="entry name" value="FTHF_cligase-like_sf"/>
</dbReference>
<reference evidence="2 3" key="1">
    <citation type="submission" date="2018-10" db="EMBL/GenBank/DDBJ databases">
        <title>Draft Genome Sequence of Anaerotignum sp. KCTC 15736.</title>
        <authorList>
            <person name="Choi S.H."/>
            <person name="Kim J.S."/>
            <person name="Kang S.W."/>
            <person name="Lee J.S."/>
            <person name="Park S.H."/>
        </authorList>
    </citation>
    <scope>NUCLEOTIDE SEQUENCE [LARGE SCALE GENOMIC DNA]</scope>
    <source>
        <strain evidence="2 3">KCTC 15736</strain>
    </source>
</reference>
<proteinExistence type="predicted"/>
<feature type="domain" description="LUD" evidence="1">
    <location>
        <begin position="15"/>
        <end position="205"/>
    </location>
</feature>
<protein>
    <recommendedName>
        <fullName evidence="1">LUD domain-containing protein</fullName>
    </recommendedName>
</protein>
<evidence type="ECO:0000313" key="2">
    <source>
        <dbReference type="EMBL" id="GCB29660.1"/>
    </source>
</evidence>
<dbReference type="PANTHER" id="PTHR36179">
    <property type="entry name" value="LUD_DOM DOMAIN-CONTAINING PROTEIN"/>
    <property type="match status" value="1"/>
</dbReference>
<comment type="caution">
    <text evidence="2">The sequence shown here is derived from an EMBL/GenBank/DDBJ whole genome shotgun (WGS) entry which is preliminary data.</text>
</comment>
<dbReference type="SUPFAM" id="SSF100950">
    <property type="entry name" value="NagB/RpiA/CoA transferase-like"/>
    <property type="match status" value="1"/>
</dbReference>
<accession>A0A401LDP1</accession>
<sequence length="211" mass="23219">MTPQEKRKELLSATLLKKLERRHFEAYYCPTATEAIEKVLSLIPEGSSITWGGSMTIRDMGLTKAVKEGNYNVIDRDTAANPVEMREMMRQGLLCDYYLTSTNAISEDGVLVNIDGTGNRVASICFGPNNVIVLASLSKVAQDVDAAIKRVRGYVAPVNSMRFMGKTPCAVDGTCHNCVSEECICNQILVTRVCRPAGRIKVILIGEEYGY</sequence>
<gene>
    <name evidence="2" type="ORF">KGMB03357_13210</name>
</gene>
<evidence type="ECO:0000313" key="3">
    <source>
        <dbReference type="Proteomes" id="UP000287361"/>
    </source>
</evidence>
<dbReference type="Gene3D" id="3.40.50.10420">
    <property type="entry name" value="NagB/RpiA/CoA transferase-like"/>
    <property type="match status" value="1"/>
</dbReference>
<dbReference type="Proteomes" id="UP000287361">
    <property type="component" value="Unassembled WGS sequence"/>
</dbReference>
<dbReference type="PANTHER" id="PTHR36179:SF2">
    <property type="entry name" value="LUD DOMAIN-CONTAINING PROTEIN"/>
    <property type="match status" value="1"/>
</dbReference>
<dbReference type="OrthoDB" id="9809147at2"/>
<dbReference type="AlphaFoldDB" id="A0A401LDP1"/>
<dbReference type="InterPro" id="IPR009501">
    <property type="entry name" value="UCP020269"/>
</dbReference>
<organism evidence="2 3">
    <name type="scientific">Anaerotignum faecicola</name>
    <dbReference type="NCBI Taxonomy" id="2358141"/>
    <lineage>
        <taxon>Bacteria</taxon>
        <taxon>Bacillati</taxon>
        <taxon>Bacillota</taxon>
        <taxon>Clostridia</taxon>
        <taxon>Lachnospirales</taxon>
        <taxon>Anaerotignaceae</taxon>
        <taxon>Anaerotignum</taxon>
    </lineage>
</organism>
<evidence type="ECO:0000259" key="1">
    <source>
        <dbReference type="Pfam" id="PF02589"/>
    </source>
</evidence>
<keyword evidence="3" id="KW-1185">Reference proteome</keyword>
<dbReference type="PIRSF" id="PIRSF020269">
    <property type="entry name" value="DUF1121"/>
    <property type="match status" value="1"/>
</dbReference>
<dbReference type="Pfam" id="PF02589">
    <property type="entry name" value="LUD_dom"/>
    <property type="match status" value="1"/>
</dbReference>
<name>A0A401LDP1_9FIRM</name>
<dbReference type="InterPro" id="IPR037171">
    <property type="entry name" value="NagB/RpiA_transferase-like"/>
</dbReference>